<evidence type="ECO:0000313" key="3">
    <source>
        <dbReference type="Proteomes" id="UP000654075"/>
    </source>
</evidence>
<dbReference type="AlphaFoldDB" id="A0A813GQA0"/>
<feature type="domain" description="Tyrosine specific protein phosphatases" evidence="1">
    <location>
        <begin position="40"/>
        <end position="89"/>
    </location>
</feature>
<dbReference type="GO" id="GO:0008579">
    <property type="term" value="F:JUN kinase phosphatase activity"/>
    <property type="evidence" value="ECO:0007669"/>
    <property type="project" value="TreeGrafter"/>
</dbReference>
<dbReference type="Proteomes" id="UP000654075">
    <property type="component" value="Unassembled WGS sequence"/>
</dbReference>
<organism evidence="2 3">
    <name type="scientific">Polarella glacialis</name>
    <name type="common">Dinoflagellate</name>
    <dbReference type="NCBI Taxonomy" id="89957"/>
    <lineage>
        <taxon>Eukaryota</taxon>
        <taxon>Sar</taxon>
        <taxon>Alveolata</taxon>
        <taxon>Dinophyceae</taxon>
        <taxon>Suessiales</taxon>
        <taxon>Suessiaceae</taxon>
        <taxon>Polarella</taxon>
    </lineage>
</organism>
<dbReference type="InterPro" id="IPR000340">
    <property type="entry name" value="Dual-sp_phosphatase_cat-dom"/>
</dbReference>
<dbReference type="PANTHER" id="PTHR46377">
    <property type="entry name" value="DUAL SPECIFICITY PROTEIN PHOSPHATASE 19"/>
    <property type="match status" value="1"/>
</dbReference>
<dbReference type="Gene3D" id="3.90.190.10">
    <property type="entry name" value="Protein tyrosine phosphatase superfamily"/>
    <property type="match status" value="1"/>
</dbReference>
<dbReference type="EMBL" id="CAJNNV010029118">
    <property type="protein sequence ID" value="CAE8627186.1"/>
    <property type="molecule type" value="Genomic_DNA"/>
</dbReference>
<evidence type="ECO:0000259" key="1">
    <source>
        <dbReference type="PROSITE" id="PS50056"/>
    </source>
</evidence>
<dbReference type="GO" id="GO:0005737">
    <property type="term" value="C:cytoplasm"/>
    <property type="evidence" value="ECO:0007669"/>
    <property type="project" value="TreeGrafter"/>
</dbReference>
<evidence type="ECO:0000313" key="2">
    <source>
        <dbReference type="EMBL" id="CAE8627186.1"/>
    </source>
</evidence>
<dbReference type="Pfam" id="PF00782">
    <property type="entry name" value="DSPc"/>
    <property type="match status" value="1"/>
</dbReference>
<dbReference type="CDD" id="cd14498">
    <property type="entry name" value="DSP"/>
    <property type="match status" value="1"/>
</dbReference>
<dbReference type="PROSITE" id="PS50056">
    <property type="entry name" value="TYR_PHOSPHATASE_2"/>
    <property type="match status" value="1"/>
</dbReference>
<dbReference type="PANTHER" id="PTHR46377:SF1">
    <property type="entry name" value="DUAL SPECIFICITY PROTEIN PHOSPHATASE 19"/>
    <property type="match status" value="1"/>
</dbReference>
<sequence length="222" mass="25294">MDSRSEEGIRMRQQLESLKGKYDVQCLSLEVPDAPFYPILRLLPQVEEFLRQKKKNSSCVVHCRAGINRSVAIFVALLMKSVYKARESMSSAAASPEALLEYCWRQVSERRGRPILTNPGFQRQLCMYAHLLFMTDAKGTWPLEWGPEHWCPNNPQQSLADEDEVLIRRRRMELEELLFQALGKFSPSGGVEVEVKAINIAAFETVASMSQKLVPLLPHCGR</sequence>
<name>A0A813GQA0_POLGL</name>
<dbReference type="InterPro" id="IPR000387">
    <property type="entry name" value="Tyr_Pase_dom"/>
</dbReference>
<keyword evidence="3" id="KW-1185">Reference proteome</keyword>
<protein>
    <recommendedName>
        <fullName evidence="1">Tyrosine specific protein phosphatases domain-containing protein</fullName>
    </recommendedName>
</protein>
<dbReference type="OrthoDB" id="285418at2759"/>
<proteinExistence type="predicted"/>
<accession>A0A813GQA0</accession>
<gene>
    <name evidence="2" type="ORF">PGLA1383_LOCUS44007</name>
</gene>
<reference evidence="2" key="1">
    <citation type="submission" date="2021-02" db="EMBL/GenBank/DDBJ databases">
        <authorList>
            <person name="Dougan E. K."/>
            <person name="Rhodes N."/>
            <person name="Thang M."/>
            <person name="Chan C."/>
        </authorList>
    </citation>
    <scope>NUCLEOTIDE SEQUENCE</scope>
</reference>
<dbReference type="InterPro" id="IPR003595">
    <property type="entry name" value="Tyr_Pase_cat"/>
</dbReference>
<dbReference type="SMART" id="SM00404">
    <property type="entry name" value="PTPc_motif"/>
    <property type="match status" value="1"/>
</dbReference>
<dbReference type="InterPro" id="IPR029021">
    <property type="entry name" value="Prot-tyrosine_phosphatase-like"/>
</dbReference>
<dbReference type="SUPFAM" id="SSF52799">
    <property type="entry name" value="(Phosphotyrosine protein) phosphatases II"/>
    <property type="match status" value="1"/>
</dbReference>
<comment type="caution">
    <text evidence="2">The sequence shown here is derived from an EMBL/GenBank/DDBJ whole genome shotgun (WGS) entry which is preliminary data.</text>
</comment>